<dbReference type="PANTHER" id="PTHR19818:SF139">
    <property type="entry name" value="PAIR-RULE PROTEIN ODD-PAIRED"/>
    <property type="match status" value="1"/>
</dbReference>
<keyword evidence="8" id="KW-1185">Reference proteome</keyword>
<dbReference type="PROSITE" id="PS00028">
    <property type="entry name" value="ZINC_FINGER_C2H2_1"/>
    <property type="match status" value="2"/>
</dbReference>
<evidence type="ECO:0000256" key="5">
    <source>
        <dbReference type="PROSITE-ProRule" id="PRU00042"/>
    </source>
</evidence>
<proteinExistence type="predicted"/>
<accession>A0A7C8M8D9</accession>
<sequence length="126" mass="14658">MYFSEGFKDAKAKKRHINLHDRPFQCEVPDCIGAANGFANSKDLEKHTRSFHPEMSNLAERFNSTVQRAKSTWSCSICAKNFTRSFGLQNHLKSHRGERPHACRECGRAFTRANDRNRHEKLHERK</sequence>
<evidence type="ECO:0000256" key="1">
    <source>
        <dbReference type="ARBA" id="ARBA00022723"/>
    </source>
</evidence>
<dbReference type="GO" id="GO:0005634">
    <property type="term" value="C:nucleus"/>
    <property type="evidence" value="ECO:0007669"/>
    <property type="project" value="UniProtKB-ARBA"/>
</dbReference>
<dbReference type="FunFam" id="3.30.160.60:FF:002343">
    <property type="entry name" value="Zinc finger protein 33A"/>
    <property type="match status" value="1"/>
</dbReference>
<protein>
    <recommendedName>
        <fullName evidence="6">C2H2-type domain-containing protein</fullName>
    </recommendedName>
</protein>
<dbReference type="GO" id="GO:0000978">
    <property type="term" value="F:RNA polymerase II cis-regulatory region sequence-specific DNA binding"/>
    <property type="evidence" value="ECO:0007669"/>
    <property type="project" value="TreeGrafter"/>
</dbReference>
<dbReference type="GO" id="GO:0000981">
    <property type="term" value="F:DNA-binding transcription factor activity, RNA polymerase II-specific"/>
    <property type="evidence" value="ECO:0007669"/>
    <property type="project" value="TreeGrafter"/>
</dbReference>
<keyword evidence="3 5" id="KW-0863">Zinc-finger</keyword>
<dbReference type="Pfam" id="PF00096">
    <property type="entry name" value="zf-C2H2"/>
    <property type="match status" value="2"/>
</dbReference>
<evidence type="ECO:0000313" key="7">
    <source>
        <dbReference type="EMBL" id="KAF2866462.1"/>
    </source>
</evidence>
<dbReference type="InterPro" id="IPR013087">
    <property type="entry name" value="Znf_C2H2_type"/>
</dbReference>
<keyword evidence="4" id="KW-0862">Zinc</keyword>
<dbReference type="AlphaFoldDB" id="A0A7C8M8D9"/>
<evidence type="ECO:0000256" key="2">
    <source>
        <dbReference type="ARBA" id="ARBA00022737"/>
    </source>
</evidence>
<dbReference type="PANTHER" id="PTHR19818">
    <property type="entry name" value="ZINC FINGER PROTEIN ZIC AND GLI"/>
    <property type="match status" value="1"/>
</dbReference>
<dbReference type="EMBL" id="JAADJZ010000027">
    <property type="protein sequence ID" value="KAF2866462.1"/>
    <property type="molecule type" value="Genomic_DNA"/>
</dbReference>
<dbReference type="InterPro" id="IPR036236">
    <property type="entry name" value="Znf_C2H2_sf"/>
</dbReference>
<dbReference type="SUPFAM" id="SSF57667">
    <property type="entry name" value="beta-beta-alpha zinc fingers"/>
    <property type="match status" value="1"/>
</dbReference>
<dbReference type="PROSITE" id="PS50157">
    <property type="entry name" value="ZINC_FINGER_C2H2_2"/>
    <property type="match status" value="2"/>
</dbReference>
<dbReference type="GO" id="GO:0045944">
    <property type="term" value="P:positive regulation of transcription by RNA polymerase II"/>
    <property type="evidence" value="ECO:0007669"/>
    <property type="project" value="UniProtKB-ARBA"/>
</dbReference>
<gene>
    <name evidence="7" type="ORF">BDV95DRAFT_583928</name>
</gene>
<dbReference type="GO" id="GO:0008270">
    <property type="term" value="F:zinc ion binding"/>
    <property type="evidence" value="ECO:0007669"/>
    <property type="project" value="UniProtKB-KW"/>
</dbReference>
<evidence type="ECO:0000256" key="3">
    <source>
        <dbReference type="ARBA" id="ARBA00022771"/>
    </source>
</evidence>
<dbReference type="InterPro" id="IPR050329">
    <property type="entry name" value="GLI_C2H2-zinc-finger"/>
</dbReference>
<dbReference type="SMART" id="SM00355">
    <property type="entry name" value="ZnF_C2H2"/>
    <property type="match status" value="3"/>
</dbReference>
<evidence type="ECO:0000259" key="6">
    <source>
        <dbReference type="PROSITE" id="PS50157"/>
    </source>
</evidence>
<keyword evidence="2" id="KW-0677">Repeat</keyword>
<feature type="domain" description="C2H2-type" evidence="6">
    <location>
        <begin position="101"/>
        <end position="126"/>
    </location>
</feature>
<name>A0A7C8M8D9_9PLEO</name>
<reference evidence="7 8" key="1">
    <citation type="submission" date="2020-01" db="EMBL/GenBank/DDBJ databases">
        <authorList>
            <consortium name="DOE Joint Genome Institute"/>
            <person name="Haridas S."/>
            <person name="Albert R."/>
            <person name="Binder M."/>
            <person name="Bloem J."/>
            <person name="Labutti K."/>
            <person name="Salamov A."/>
            <person name="Andreopoulos B."/>
            <person name="Baker S.E."/>
            <person name="Barry K."/>
            <person name="Bills G."/>
            <person name="Bluhm B.H."/>
            <person name="Cannon C."/>
            <person name="Castanera R."/>
            <person name="Culley D.E."/>
            <person name="Daum C."/>
            <person name="Ezra D."/>
            <person name="Gonzalez J.B."/>
            <person name="Henrissat B."/>
            <person name="Kuo A."/>
            <person name="Liang C."/>
            <person name="Lipzen A."/>
            <person name="Lutzoni F."/>
            <person name="Magnuson J."/>
            <person name="Mondo S."/>
            <person name="Nolan M."/>
            <person name="Ohm R."/>
            <person name="Pangilinan J."/>
            <person name="Park H.-J.H."/>
            <person name="Ramirez L."/>
            <person name="Alfaro M."/>
            <person name="Sun H."/>
            <person name="Tritt A."/>
            <person name="Yoshinaga Y."/>
            <person name="Zwiers L.-H.L."/>
            <person name="Turgeon B.G."/>
            <person name="Goodwin S.B."/>
            <person name="Spatafora J.W."/>
            <person name="Crous P.W."/>
            <person name="Grigoriev I.V."/>
        </authorList>
    </citation>
    <scope>NUCLEOTIDE SEQUENCE [LARGE SCALE GENOMIC DNA]</scope>
    <source>
        <strain evidence="7 8">CBS 611.86</strain>
    </source>
</reference>
<keyword evidence="1" id="KW-0479">Metal-binding</keyword>
<dbReference type="OrthoDB" id="21416at2759"/>
<evidence type="ECO:0000313" key="8">
    <source>
        <dbReference type="Proteomes" id="UP000481861"/>
    </source>
</evidence>
<feature type="domain" description="C2H2-type" evidence="6">
    <location>
        <begin position="73"/>
        <end position="100"/>
    </location>
</feature>
<dbReference type="Gene3D" id="3.30.160.60">
    <property type="entry name" value="Classic Zinc Finger"/>
    <property type="match status" value="3"/>
</dbReference>
<organism evidence="7 8">
    <name type="scientific">Massariosphaeria phaeospora</name>
    <dbReference type="NCBI Taxonomy" id="100035"/>
    <lineage>
        <taxon>Eukaryota</taxon>
        <taxon>Fungi</taxon>
        <taxon>Dikarya</taxon>
        <taxon>Ascomycota</taxon>
        <taxon>Pezizomycotina</taxon>
        <taxon>Dothideomycetes</taxon>
        <taxon>Pleosporomycetidae</taxon>
        <taxon>Pleosporales</taxon>
        <taxon>Pleosporales incertae sedis</taxon>
        <taxon>Massariosphaeria</taxon>
    </lineage>
</organism>
<evidence type="ECO:0000256" key="4">
    <source>
        <dbReference type="ARBA" id="ARBA00022833"/>
    </source>
</evidence>
<dbReference type="Proteomes" id="UP000481861">
    <property type="component" value="Unassembled WGS sequence"/>
</dbReference>
<comment type="caution">
    <text evidence="7">The sequence shown here is derived from an EMBL/GenBank/DDBJ whole genome shotgun (WGS) entry which is preliminary data.</text>
</comment>